<proteinExistence type="predicted"/>
<dbReference type="Proteomes" id="UP001164653">
    <property type="component" value="Chromosome"/>
</dbReference>
<feature type="domain" description="HTH cro/C1-type" evidence="2">
    <location>
        <begin position="11"/>
        <end position="65"/>
    </location>
</feature>
<dbReference type="KEGG" id="dpf:ON006_29510"/>
<dbReference type="InterPro" id="IPR001387">
    <property type="entry name" value="Cro/C1-type_HTH"/>
</dbReference>
<dbReference type="SMART" id="SM00530">
    <property type="entry name" value="HTH_XRE"/>
    <property type="match status" value="1"/>
</dbReference>
<keyword evidence="1" id="KW-0238">DNA-binding</keyword>
<keyword evidence="4" id="KW-1185">Reference proteome</keyword>
<dbReference type="GO" id="GO:0005829">
    <property type="term" value="C:cytosol"/>
    <property type="evidence" value="ECO:0007669"/>
    <property type="project" value="TreeGrafter"/>
</dbReference>
<dbReference type="AlphaFoldDB" id="A0A9E8N9K1"/>
<evidence type="ECO:0000313" key="4">
    <source>
        <dbReference type="Proteomes" id="UP001164653"/>
    </source>
</evidence>
<dbReference type="Gene3D" id="1.10.260.40">
    <property type="entry name" value="lambda repressor-like DNA-binding domains"/>
    <property type="match status" value="1"/>
</dbReference>
<name>A0A9E8N9K1_9BACT</name>
<dbReference type="PANTHER" id="PTHR46797">
    <property type="entry name" value="HTH-TYPE TRANSCRIPTIONAL REGULATOR"/>
    <property type="match status" value="1"/>
</dbReference>
<evidence type="ECO:0000259" key="2">
    <source>
        <dbReference type="PROSITE" id="PS50943"/>
    </source>
</evidence>
<dbReference type="RefSeq" id="WP_244821771.1">
    <property type="nucleotide sequence ID" value="NZ_CP112998.1"/>
</dbReference>
<dbReference type="InterPro" id="IPR050807">
    <property type="entry name" value="TransReg_Diox_bact_type"/>
</dbReference>
<dbReference type="EMBL" id="CP112998">
    <property type="protein sequence ID" value="WAC11858.1"/>
    <property type="molecule type" value="Genomic_DNA"/>
</dbReference>
<gene>
    <name evidence="3" type="ORF">ON006_29510</name>
</gene>
<accession>A0A9E8N9K1</accession>
<dbReference type="SUPFAM" id="SSF47413">
    <property type="entry name" value="lambda repressor-like DNA-binding domains"/>
    <property type="match status" value="1"/>
</dbReference>
<evidence type="ECO:0000256" key="1">
    <source>
        <dbReference type="ARBA" id="ARBA00023125"/>
    </source>
</evidence>
<evidence type="ECO:0000313" key="3">
    <source>
        <dbReference type="EMBL" id="WAC11858.1"/>
    </source>
</evidence>
<protein>
    <submittedName>
        <fullName evidence="3">Helix-turn-helix transcriptional regulator</fullName>
    </submittedName>
</protein>
<dbReference type="PROSITE" id="PS50943">
    <property type="entry name" value="HTH_CROC1"/>
    <property type="match status" value="1"/>
</dbReference>
<dbReference type="InterPro" id="IPR010982">
    <property type="entry name" value="Lambda_DNA-bd_dom_sf"/>
</dbReference>
<dbReference type="Pfam" id="PF01381">
    <property type="entry name" value="HTH_3"/>
    <property type="match status" value="1"/>
</dbReference>
<sequence>MNVASNLSEKIRQIRLQKGLSQENMADMLGLSTTAYGDMERGRTELSVSRLENVAKLLDVPLHELLGFDAMTMSETEWLRQENTRILAENRRLQNELDQWKLKFRQWFGEGVIREIGEGRERIGF</sequence>
<dbReference type="PANTHER" id="PTHR46797:SF1">
    <property type="entry name" value="METHYLPHOSPHONATE SYNTHASE"/>
    <property type="match status" value="1"/>
</dbReference>
<dbReference type="CDD" id="cd00093">
    <property type="entry name" value="HTH_XRE"/>
    <property type="match status" value="1"/>
</dbReference>
<dbReference type="GO" id="GO:0003700">
    <property type="term" value="F:DNA-binding transcription factor activity"/>
    <property type="evidence" value="ECO:0007669"/>
    <property type="project" value="TreeGrafter"/>
</dbReference>
<reference evidence="3" key="1">
    <citation type="submission" date="2022-11" db="EMBL/GenBank/DDBJ databases">
        <title>Dyadobacter pollutisoli sp. nov., isolated from plastic dumped soil.</title>
        <authorList>
            <person name="Kim J.M."/>
            <person name="Kim K.R."/>
            <person name="Lee J.K."/>
            <person name="Hao L."/>
            <person name="Jeon C.O."/>
        </authorList>
    </citation>
    <scope>NUCLEOTIDE SEQUENCE</scope>
    <source>
        <strain evidence="3">U1</strain>
    </source>
</reference>
<organism evidence="3 4">
    <name type="scientific">Dyadobacter pollutisoli</name>
    <dbReference type="NCBI Taxonomy" id="2910158"/>
    <lineage>
        <taxon>Bacteria</taxon>
        <taxon>Pseudomonadati</taxon>
        <taxon>Bacteroidota</taxon>
        <taxon>Cytophagia</taxon>
        <taxon>Cytophagales</taxon>
        <taxon>Spirosomataceae</taxon>
        <taxon>Dyadobacter</taxon>
    </lineage>
</organism>
<dbReference type="GO" id="GO:0003677">
    <property type="term" value="F:DNA binding"/>
    <property type="evidence" value="ECO:0007669"/>
    <property type="project" value="UniProtKB-KW"/>
</dbReference>